<gene>
    <name evidence="2" type="ORF">FKW44_021102</name>
</gene>
<reference evidence="3" key="1">
    <citation type="submission" date="2021-01" db="EMBL/GenBank/DDBJ databases">
        <title>Caligus Genome Assembly.</title>
        <authorList>
            <person name="Gallardo-Escarate C."/>
        </authorList>
    </citation>
    <scope>NUCLEOTIDE SEQUENCE [LARGE SCALE GENOMIC DNA]</scope>
</reference>
<name>A0A7T8GRD0_CALRO</name>
<dbReference type="AlphaFoldDB" id="A0A7T8GRD0"/>
<sequence>MYKHHLLNLPVGTRISLVHEVRDEGKTENEQGNEENRGLASTWRPSLPTQSSM</sequence>
<feature type="region of interest" description="Disordered" evidence="1">
    <location>
        <begin position="20"/>
        <end position="53"/>
    </location>
</feature>
<protein>
    <submittedName>
        <fullName evidence="2">Uncharacterized protein</fullName>
    </submittedName>
</protein>
<feature type="compositionally biased region" description="Polar residues" evidence="1">
    <location>
        <begin position="43"/>
        <end position="53"/>
    </location>
</feature>
<dbReference type="Proteomes" id="UP000595437">
    <property type="component" value="Chromosome 15"/>
</dbReference>
<evidence type="ECO:0000313" key="2">
    <source>
        <dbReference type="EMBL" id="QQP36111.1"/>
    </source>
</evidence>
<feature type="compositionally biased region" description="Basic and acidic residues" evidence="1">
    <location>
        <begin position="20"/>
        <end position="37"/>
    </location>
</feature>
<organism evidence="2 3">
    <name type="scientific">Caligus rogercresseyi</name>
    <name type="common">Sea louse</name>
    <dbReference type="NCBI Taxonomy" id="217165"/>
    <lineage>
        <taxon>Eukaryota</taxon>
        <taxon>Metazoa</taxon>
        <taxon>Ecdysozoa</taxon>
        <taxon>Arthropoda</taxon>
        <taxon>Crustacea</taxon>
        <taxon>Multicrustacea</taxon>
        <taxon>Hexanauplia</taxon>
        <taxon>Copepoda</taxon>
        <taxon>Siphonostomatoida</taxon>
        <taxon>Caligidae</taxon>
        <taxon>Caligus</taxon>
    </lineage>
</organism>
<dbReference type="EMBL" id="CP045904">
    <property type="protein sequence ID" value="QQP36111.1"/>
    <property type="molecule type" value="Genomic_DNA"/>
</dbReference>
<accession>A0A7T8GRD0</accession>
<evidence type="ECO:0000256" key="1">
    <source>
        <dbReference type="SAM" id="MobiDB-lite"/>
    </source>
</evidence>
<keyword evidence="3" id="KW-1185">Reference proteome</keyword>
<evidence type="ECO:0000313" key="3">
    <source>
        <dbReference type="Proteomes" id="UP000595437"/>
    </source>
</evidence>
<proteinExistence type="predicted"/>